<protein>
    <submittedName>
        <fullName evidence="1">Uncharacterized protein</fullName>
    </submittedName>
</protein>
<accession>A0A821R147</accession>
<reference evidence="1" key="1">
    <citation type="submission" date="2021-02" db="EMBL/GenBank/DDBJ databases">
        <authorList>
            <person name="Steward A R."/>
        </authorList>
    </citation>
    <scope>NUCLEOTIDE SEQUENCE</scope>
</reference>
<evidence type="ECO:0000313" key="1">
    <source>
        <dbReference type="EMBL" id="CAF4834194.1"/>
    </source>
</evidence>
<gene>
    <name evidence="1" type="ORF">PMACD_LOCUS5580</name>
</gene>
<dbReference type="AlphaFoldDB" id="A0A821R147"/>
<comment type="caution">
    <text evidence="1">The sequence shown here is derived from an EMBL/GenBank/DDBJ whole genome shotgun (WGS) entry which is preliminary data.</text>
</comment>
<sequence>MPTTISLSRRLLGQSLSSLFDDLLAYTAKEKAGLLGCLFASYSNGPNEVTRKSCSGIVPSAKLFLGNSDCQAGLMASSGSNASYLFSLGTVPKCWETALIHPCPWTI</sequence>
<organism evidence="1 2">
    <name type="scientific">Pieris macdunnoughi</name>
    <dbReference type="NCBI Taxonomy" id="345717"/>
    <lineage>
        <taxon>Eukaryota</taxon>
        <taxon>Metazoa</taxon>
        <taxon>Ecdysozoa</taxon>
        <taxon>Arthropoda</taxon>
        <taxon>Hexapoda</taxon>
        <taxon>Insecta</taxon>
        <taxon>Pterygota</taxon>
        <taxon>Neoptera</taxon>
        <taxon>Endopterygota</taxon>
        <taxon>Lepidoptera</taxon>
        <taxon>Glossata</taxon>
        <taxon>Ditrysia</taxon>
        <taxon>Papilionoidea</taxon>
        <taxon>Pieridae</taxon>
        <taxon>Pierinae</taxon>
        <taxon>Pieris</taxon>
    </lineage>
</organism>
<dbReference type="EMBL" id="CAJOBZ010000011">
    <property type="protein sequence ID" value="CAF4834194.1"/>
    <property type="molecule type" value="Genomic_DNA"/>
</dbReference>
<dbReference type="Proteomes" id="UP000663880">
    <property type="component" value="Unassembled WGS sequence"/>
</dbReference>
<dbReference type="OrthoDB" id="10065625at2759"/>
<keyword evidence="2" id="KW-1185">Reference proteome</keyword>
<evidence type="ECO:0000313" key="2">
    <source>
        <dbReference type="Proteomes" id="UP000663880"/>
    </source>
</evidence>
<name>A0A821R147_9NEOP</name>
<proteinExistence type="predicted"/>